<evidence type="ECO:0000313" key="3">
    <source>
        <dbReference type="Proteomes" id="UP001627154"/>
    </source>
</evidence>
<gene>
    <name evidence="2" type="ORF">TKK_000609</name>
</gene>
<feature type="region of interest" description="Disordered" evidence="1">
    <location>
        <begin position="996"/>
        <end position="1042"/>
    </location>
</feature>
<evidence type="ECO:0000256" key="1">
    <source>
        <dbReference type="SAM" id="MobiDB-lite"/>
    </source>
</evidence>
<feature type="compositionally biased region" description="Basic and acidic residues" evidence="1">
    <location>
        <begin position="11"/>
        <end position="23"/>
    </location>
</feature>
<comment type="caution">
    <text evidence="2">The sequence shown here is derived from an EMBL/GenBank/DDBJ whole genome shotgun (WGS) entry which is preliminary data.</text>
</comment>
<protein>
    <submittedName>
        <fullName evidence="2">Uncharacterized protein</fullName>
    </submittedName>
</protein>
<accession>A0ABD2XPH5</accession>
<proteinExistence type="predicted"/>
<feature type="region of interest" description="Disordered" evidence="1">
    <location>
        <begin position="1"/>
        <end position="35"/>
    </location>
</feature>
<dbReference type="Proteomes" id="UP001627154">
    <property type="component" value="Unassembled WGS sequence"/>
</dbReference>
<feature type="region of interest" description="Disordered" evidence="1">
    <location>
        <begin position="240"/>
        <end position="281"/>
    </location>
</feature>
<dbReference type="EMBL" id="JBJJXI010000011">
    <property type="protein sequence ID" value="KAL3407348.1"/>
    <property type="molecule type" value="Genomic_DNA"/>
</dbReference>
<reference evidence="2 3" key="1">
    <citation type="journal article" date="2024" name="bioRxiv">
        <title>A reference genome for Trichogramma kaykai: A tiny desert-dwelling parasitoid wasp with competing sex-ratio distorters.</title>
        <authorList>
            <person name="Culotta J."/>
            <person name="Lindsey A.R."/>
        </authorList>
    </citation>
    <scope>NUCLEOTIDE SEQUENCE [LARGE SCALE GENOMIC DNA]</scope>
    <source>
        <strain evidence="2 3">KSX58</strain>
    </source>
</reference>
<feature type="compositionally biased region" description="Polar residues" evidence="1">
    <location>
        <begin position="26"/>
        <end position="35"/>
    </location>
</feature>
<feature type="compositionally biased region" description="Low complexity" evidence="1">
    <location>
        <begin position="424"/>
        <end position="437"/>
    </location>
</feature>
<feature type="compositionally biased region" description="Basic and acidic residues" evidence="1">
    <location>
        <begin position="1020"/>
        <end position="1038"/>
    </location>
</feature>
<feature type="compositionally biased region" description="Polar residues" evidence="1">
    <location>
        <begin position="541"/>
        <end position="551"/>
    </location>
</feature>
<sequence>MEPNKQTNFDENNKVEDSTRGRIDNASASDHQSKNNQIYNESANTQAESVNDSLYQGFDFPIRDSLLLWQNERNSSNSQILRVSETVQNLPAQVSNTAAYSLPVFTSDCVEPLDDLLRFPNTDRNNDQVSQASNSQYDTYNTGYCDANDAVNYNEPEGSKHEKVAMHYNKNYPVVSKTTVTTALDEPNQQPKNAAISATIRDLAESASNFDTYHQSLTPNEYQQSQASSSSQLIANDSNVNCSQSEQPTNVQPAPVNIFSNEPTPFPSPHGANIQQNSNPNNQWSSGTFESILTNIKMILDANKQRAALLLSNDNLGTFEGNLNDISHTPKIPKNIGNSLGNEADNNQMGQSGQVCATSAVLGNPQKSAQASACRSHSCSMENFAENSSHYSQSQSEQPTNVQPAPVNIFSNEPTPFPSPRGANIQQNSNPNNQWSSGTFESILTNIKMILDANKQRAALLLSNDNLGTFEGNLNDISHTPKIPKNIGNSLGNEADNNQMGQSGQVCATSAVLGNPQKSAQASACRSHSCSMKNFAENSSHYSQSQSEQPTNVPPALIGTHSCKSTPFSSPCHSVQQVSNPTIMTIDKISLAGSHMYDMPANSNSTEMRPTRAASWPEAQSSNVYYRAGMVNKLIQVDKCPYSDSNYSMDQLPSVNKKAKFSAGSSPLRFTLVPDVTDKVELASDQVSKTTSKTCLTPSSGNVVVKEEDRSILKEELVDLITKIYNDYKYNALKLYEGYINMPNLHSTVFRTSTYFHITMDINLFIKEITILIVIINKYMKTFSNQTSSFGEESTRILEIHRIMKSCNVEINSDSLTEENIEKINTLNNLMKANNIEGWPEILKCDKATRNEKVNNQTVLMQDNSTLQQNPSSEFKNLNLPIESTSSKLNNQPTDEVRNNHIVESCRNENIDSQVIQNTNSNKNVVPTPSLEFRPTNSQAQCNGDTVDDDDVFLECSGLISQNNLDSLGASQVDRSKVSDSRVCITDCTNSRDVSNISQMNQSKNIDTSNSASGMTNEMSSRDMSEDFQKNRGERTESPESALDITNVTTSRDVSNIFLLNQRELSDQTTSNTEITFKTAKKK</sequence>
<feature type="compositionally biased region" description="Polar residues" evidence="1">
    <location>
        <begin position="1"/>
        <end position="10"/>
    </location>
</feature>
<keyword evidence="3" id="KW-1185">Reference proteome</keyword>
<feature type="compositionally biased region" description="Polar residues" evidence="1">
    <location>
        <begin position="386"/>
        <end position="414"/>
    </location>
</feature>
<feature type="region of interest" description="Disordered" evidence="1">
    <location>
        <begin position="386"/>
        <end position="437"/>
    </location>
</feature>
<feature type="compositionally biased region" description="Polar residues" evidence="1">
    <location>
        <begin position="240"/>
        <end position="263"/>
    </location>
</feature>
<feature type="region of interest" description="Disordered" evidence="1">
    <location>
        <begin position="541"/>
        <end position="560"/>
    </location>
</feature>
<dbReference type="AlphaFoldDB" id="A0ABD2XPH5"/>
<organism evidence="2 3">
    <name type="scientific">Trichogramma kaykai</name>
    <dbReference type="NCBI Taxonomy" id="54128"/>
    <lineage>
        <taxon>Eukaryota</taxon>
        <taxon>Metazoa</taxon>
        <taxon>Ecdysozoa</taxon>
        <taxon>Arthropoda</taxon>
        <taxon>Hexapoda</taxon>
        <taxon>Insecta</taxon>
        <taxon>Pterygota</taxon>
        <taxon>Neoptera</taxon>
        <taxon>Endopterygota</taxon>
        <taxon>Hymenoptera</taxon>
        <taxon>Apocrita</taxon>
        <taxon>Proctotrupomorpha</taxon>
        <taxon>Chalcidoidea</taxon>
        <taxon>Trichogrammatidae</taxon>
        <taxon>Trichogramma</taxon>
    </lineage>
</organism>
<feature type="compositionally biased region" description="Polar residues" evidence="1">
    <location>
        <begin position="996"/>
        <end position="1019"/>
    </location>
</feature>
<evidence type="ECO:0000313" key="2">
    <source>
        <dbReference type="EMBL" id="KAL3407348.1"/>
    </source>
</evidence>
<name>A0ABD2XPH5_9HYME</name>